<comment type="caution">
    <text evidence="2">The sequence shown here is derived from an EMBL/GenBank/DDBJ whole genome shotgun (WGS) entry which is preliminary data.</text>
</comment>
<keyword evidence="1" id="KW-1133">Transmembrane helix</keyword>
<name>A0AA38INV5_9CUCU</name>
<dbReference type="Proteomes" id="UP001168821">
    <property type="component" value="Unassembled WGS sequence"/>
</dbReference>
<dbReference type="AlphaFoldDB" id="A0AA38INV5"/>
<dbReference type="EMBL" id="JALNTZ010000003">
    <property type="protein sequence ID" value="KAJ3658728.1"/>
    <property type="molecule type" value="Genomic_DNA"/>
</dbReference>
<feature type="transmembrane region" description="Helical" evidence="1">
    <location>
        <begin position="20"/>
        <end position="39"/>
    </location>
</feature>
<keyword evidence="3" id="KW-1185">Reference proteome</keyword>
<organism evidence="2 3">
    <name type="scientific">Zophobas morio</name>
    <dbReference type="NCBI Taxonomy" id="2755281"/>
    <lineage>
        <taxon>Eukaryota</taxon>
        <taxon>Metazoa</taxon>
        <taxon>Ecdysozoa</taxon>
        <taxon>Arthropoda</taxon>
        <taxon>Hexapoda</taxon>
        <taxon>Insecta</taxon>
        <taxon>Pterygota</taxon>
        <taxon>Neoptera</taxon>
        <taxon>Endopterygota</taxon>
        <taxon>Coleoptera</taxon>
        <taxon>Polyphaga</taxon>
        <taxon>Cucujiformia</taxon>
        <taxon>Tenebrionidae</taxon>
        <taxon>Zophobas</taxon>
    </lineage>
</organism>
<reference evidence="2" key="1">
    <citation type="journal article" date="2023" name="G3 (Bethesda)">
        <title>Whole genome assemblies of Zophobas morio and Tenebrio molitor.</title>
        <authorList>
            <person name="Kaur S."/>
            <person name="Stinson S.A."/>
            <person name="diCenzo G.C."/>
        </authorList>
    </citation>
    <scope>NUCLEOTIDE SEQUENCE</scope>
    <source>
        <strain evidence="2">QUZm001</strain>
    </source>
</reference>
<sequence>MLIKNPKPATRRWIKRGAIILFVGEAFLFAVSYGAWYGINTKREYRRYLHDNYPSLLEYYYKIGETIDSDLTLTPNEESFRGNLPGLEPRVETLKKKEQFANVLQAAAGSNKPLYRLDKEGIDKELKKQN</sequence>
<gene>
    <name evidence="2" type="ORF">Zmor_010452</name>
</gene>
<keyword evidence="1" id="KW-0812">Transmembrane</keyword>
<accession>A0AA38INV5</accession>
<keyword evidence="1" id="KW-0472">Membrane</keyword>
<evidence type="ECO:0000256" key="1">
    <source>
        <dbReference type="SAM" id="Phobius"/>
    </source>
</evidence>
<evidence type="ECO:0000313" key="2">
    <source>
        <dbReference type="EMBL" id="KAJ3658728.1"/>
    </source>
</evidence>
<protein>
    <submittedName>
        <fullName evidence="2">Uncharacterized protein</fullName>
    </submittedName>
</protein>
<proteinExistence type="predicted"/>
<evidence type="ECO:0000313" key="3">
    <source>
        <dbReference type="Proteomes" id="UP001168821"/>
    </source>
</evidence>